<evidence type="ECO:0000313" key="2">
    <source>
        <dbReference type="EMBL" id="WPH01370.1"/>
    </source>
</evidence>
<protein>
    <recommendedName>
        <fullName evidence="4">S-adenosyl-L-methionine-dependent methyltransferase</fullName>
    </recommendedName>
</protein>
<proteinExistence type="predicted"/>
<gene>
    <name evidence="2" type="ORF">R9X50_00421300</name>
</gene>
<evidence type="ECO:0000256" key="1">
    <source>
        <dbReference type="SAM" id="MobiDB-lite"/>
    </source>
</evidence>
<dbReference type="Gene3D" id="3.40.50.150">
    <property type="entry name" value="Vaccinia Virus protein VP39"/>
    <property type="match status" value="1"/>
</dbReference>
<name>A0AAQ3M5R5_9PEZI</name>
<dbReference type="PANTHER" id="PTHR43591:SF24">
    <property type="entry name" value="2-METHOXY-6-POLYPRENYL-1,4-BENZOQUINOL METHYLASE, MITOCHONDRIAL"/>
    <property type="match status" value="1"/>
</dbReference>
<sequence length="327" mass="37313">MSQYLVTGVEAPEAESTSGSDENSDYGSYAESSYTATSSIFEYQYENGRRYHAFRAGQYLLPNDDDEQERLDMTHHVFRLALDGELCATKLDDPMRILDVGTGTGLWAVEMGDLFPKTEIVGTDLSPIQPSWVPPNVSFYVEDATGEWSFAPDDFDFIHARTLAGSILDWPSFLQRCMFHLRPGGKLEIAEGRANFWYARNSVPSDSYTHQWLSEWRRLSSMLHFDVFPELSGFAEKCSFKNVKTKEVVVPLGLWPKDPKLKEIGRWFKAQFLESALEAYTLALFTRNGGWKEVEVKTLIAHVKEEIEQGRMQLYTFCSFLTAEKPK</sequence>
<keyword evidence="3" id="KW-1185">Reference proteome</keyword>
<feature type="region of interest" description="Disordered" evidence="1">
    <location>
        <begin position="1"/>
        <end position="29"/>
    </location>
</feature>
<evidence type="ECO:0000313" key="3">
    <source>
        <dbReference type="Proteomes" id="UP001303373"/>
    </source>
</evidence>
<dbReference type="EMBL" id="CP138585">
    <property type="protein sequence ID" value="WPH01370.1"/>
    <property type="molecule type" value="Genomic_DNA"/>
</dbReference>
<dbReference type="SUPFAM" id="SSF53335">
    <property type="entry name" value="S-adenosyl-L-methionine-dependent methyltransferases"/>
    <property type="match status" value="1"/>
</dbReference>
<dbReference type="GO" id="GO:0008168">
    <property type="term" value="F:methyltransferase activity"/>
    <property type="evidence" value="ECO:0007669"/>
    <property type="project" value="TreeGrafter"/>
</dbReference>
<dbReference type="Pfam" id="PF13489">
    <property type="entry name" value="Methyltransf_23"/>
    <property type="match status" value="1"/>
</dbReference>
<reference evidence="2 3" key="1">
    <citation type="submission" date="2023-11" db="EMBL/GenBank/DDBJ databases">
        <title>An acidophilic fungus is an integral part of prey digestion in a carnivorous sundew plant.</title>
        <authorList>
            <person name="Tsai I.J."/>
        </authorList>
    </citation>
    <scope>NUCLEOTIDE SEQUENCE [LARGE SCALE GENOMIC DNA]</scope>
    <source>
        <strain evidence="2">169a</strain>
    </source>
</reference>
<accession>A0AAQ3M5R5</accession>
<dbReference type="CDD" id="cd02440">
    <property type="entry name" value="AdoMet_MTases"/>
    <property type="match status" value="1"/>
</dbReference>
<organism evidence="2 3">
    <name type="scientific">Acrodontium crateriforme</name>
    <dbReference type="NCBI Taxonomy" id="150365"/>
    <lineage>
        <taxon>Eukaryota</taxon>
        <taxon>Fungi</taxon>
        <taxon>Dikarya</taxon>
        <taxon>Ascomycota</taxon>
        <taxon>Pezizomycotina</taxon>
        <taxon>Dothideomycetes</taxon>
        <taxon>Dothideomycetidae</taxon>
        <taxon>Mycosphaerellales</taxon>
        <taxon>Teratosphaeriaceae</taxon>
        <taxon>Acrodontium</taxon>
    </lineage>
</organism>
<evidence type="ECO:0008006" key="4">
    <source>
        <dbReference type="Google" id="ProtNLM"/>
    </source>
</evidence>
<dbReference type="AlphaFoldDB" id="A0AAQ3M5R5"/>
<dbReference type="InterPro" id="IPR029063">
    <property type="entry name" value="SAM-dependent_MTases_sf"/>
</dbReference>
<dbReference type="PANTHER" id="PTHR43591">
    <property type="entry name" value="METHYLTRANSFERASE"/>
    <property type="match status" value="1"/>
</dbReference>
<dbReference type="Proteomes" id="UP001303373">
    <property type="component" value="Chromosome 6"/>
</dbReference>